<proteinExistence type="predicted"/>
<organism evidence="2 3">
    <name type="scientific">Shimazuella alba</name>
    <dbReference type="NCBI Taxonomy" id="2690964"/>
    <lineage>
        <taxon>Bacteria</taxon>
        <taxon>Bacillati</taxon>
        <taxon>Bacillota</taxon>
        <taxon>Bacilli</taxon>
        <taxon>Bacillales</taxon>
        <taxon>Thermoactinomycetaceae</taxon>
        <taxon>Shimazuella</taxon>
    </lineage>
</organism>
<gene>
    <name evidence="2" type="ORF">GSM42_12780</name>
</gene>
<sequence length="131" mass="14379">MTTSAASVLPGSERLTGAQRPPLSRHVTYAEWYTYEGVEYATGGTMKKVGVSFTGRTWITSQGIFPTHVEVTVSSGEVFPLIRRPHGELILEGTDVLILPARQGISEAQFKDAKYWQNLLEQAQKQLAVAA</sequence>
<protein>
    <submittedName>
        <fullName evidence="2">Uncharacterized protein</fullName>
    </submittedName>
</protein>
<comment type="caution">
    <text evidence="2">The sequence shown here is derived from an EMBL/GenBank/DDBJ whole genome shotgun (WGS) entry which is preliminary data.</text>
</comment>
<dbReference type="Proteomes" id="UP000430692">
    <property type="component" value="Unassembled WGS sequence"/>
</dbReference>
<dbReference type="EMBL" id="WUUL01000008">
    <property type="protein sequence ID" value="MXQ54571.1"/>
    <property type="molecule type" value="Genomic_DNA"/>
</dbReference>
<name>A0A6I4VVH2_9BACL</name>
<feature type="region of interest" description="Disordered" evidence="1">
    <location>
        <begin position="1"/>
        <end position="20"/>
    </location>
</feature>
<accession>A0A6I4VVH2</accession>
<dbReference type="RefSeq" id="WP_160801926.1">
    <property type="nucleotide sequence ID" value="NZ_WUUL01000008.1"/>
</dbReference>
<evidence type="ECO:0000313" key="2">
    <source>
        <dbReference type="EMBL" id="MXQ54571.1"/>
    </source>
</evidence>
<evidence type="ECO:0000256" key="1">
    <source>
        <dbReference type="SAM" id="MobiDB-lite"/>
    </source>
</evidence>
<evidence type="ECO:0000313" key="3">
    <source>
        <dbReference type="Proteomes" id="UP000430692"/>
    </source>
</evidence>
<reference evidence="2 3" key="1">
    <citation type="submission" date="2019-12" db="EMBL/GenBank/DDBJ databases">
        <title>Whole-genome analyses of novel actinobacteria.</title>
        <authorList>
            <person name="Sahin N."/>
            <person name="Saygin H."/>
        </authorList>
    </citation>
    <scope>NUCLEOTIDE SEQUENCE [LARGE SCALE GENOMIC DNA]</scope>
    <source>
        <strain evidence="2 3">KC615</strain>
    </source>
</reference>
<keyword evidence="3" id="KW-1185">Reference proteome</keyword>
<dbReference type="AlphaFoldDB" id="A0A6I4VVH2"/>